<dbReference type="Proteomes" id="UP000694843">
    <property type="component" value="Unplaced"/>
</dbReference>
<keyword evidence="1" id="KW-1185">Reference proteome</keyword>
<dbReference type="OrthoDB" id="6376360at2759"/>
<dbReference type="AlphaFoldDB" id="A0A8B7NJ47"/>
<accession>A0A8B7NJ47</accession>
<name>A0A8B7NJ47_HYAAZ</name>
<proteinExistence type="predicted"/>
<sequence>MGSSASALLVTLLLASGFVAIYIVYETRNISDKLCWHSEAGLAVTTQYLSGRKLLDNVVRCQSMFSLLDGDKTSISNVTKEIQIIINGMRDKFTASGVWDREPYKKISKFIPAAINKKNRTIDGMTFDETLMQTVCGNLLTKVILDFVKEVPPQEEVSFVKLCMLWKQNDYTHELPPRRNILEKHDGKLPYLDCRMKKRFSKNEIVRCFRNLVTKKNASVLISFIGDSKVNQVFEALLVETKEMDYEIENLGQQFNLRDWIIQALEHHNHHQVTVSVRSAPGFYLTMQFETFAEVTYEEILQSAIYKKLLSWAVGEEPPPDLIVIGYSTWMSVLLLHPSKGRPTLTLMDDQWRIHAAVLRMLLNMRKNTRVLFLAQNIHKQHAIVQKQRFHNEKSSQDQWLYFSELGWLNLRKKFTSNYVPNYTRKNKSYFWRAVFASRRNAVSSPKNSIPFQGRFKILTEEKPSITDGSYESQQTFHSDAEGHGGIWFWDSTLPLSFASLRDCDTLFNHDPMSAKMISLAYNIDAFSHLTYVYGLLQKLNVSRDDFFQRVNRLSNKVHANPLFFELRPNAEKNSSTFFRQMKTFPGNLIVNITGSSVKSQEEFVNKLNEYYDTFATTYSMPDLYCRDLTHAGYLVKQVEATQILNMICNQFMDLDHNYCCNNNSP</sequence>
<evidence type="ECO:0000313" key="2">
    <source>
        <dbReference type="RefSeq" id="XP_018013667.1"/>
    </source>
</evidence>
<dbReference type="KEGG" id="hazt:108670691"/>
<protein>
    <submittedName>
        <fullName evidence="2">Uncharacterized protein LOC108670691</fullName>
    </submittedName>
</protein>
<gene>
    <name evidence="2" type="primary">LOC108670691</name>
</gene>
<reference evidence="2" key="1">
    <citation type="submission" date="2025-08" db="UniProtKB">
        <authorList>
            <consortium name="RefSeq"/>
        </authorList>
    </citation>
    <scope>IDENTIFICATION</scope>
    <source>
        <tissue evidence="2">Whole organism</tissue>
    </source>
</reference>
<dbReference type="RefSeq" id="XP_018013667.1">
    <property type="nucleotide sequence ID" value="XM_018158178.2"/>
</dbReference>
<dbReference type="GeneID" id="108670691"/>
<evidence type="ECO:0000313" key="1">
    <source>
        <dbReference type="Proteomes" id="UP000694843"/>
    </source>
</evidence>
<organism evidence="1 2">
    <name type="scientific">Hyalella azteca</name>
    <name type="common">Amphipod</name>
    <dbReference type="NCBI Taxonomy" id="294128"/>
    <lineage>
        <taxon>Eukaryota</taxon>
        <taxon>Metazoa</taxon>
        <taxon>Ecdysozoa</taxon>
        <taxon>Arthropoda</taxon>
        <taxon>Crustacea</taxon>
        <taxon>Multicrustacea</taxon>
        <taxon>Malacostraca</taxon>
        <taxon>Eumalacostraca</taxon>
        <taxon>Peracarida</taxon>
        <taxon>Amphipoda</taxon>
        <taxon>Senticaudata</taxon>
        <taxon>Talitrida</taxon>
        <taxon>Talitroidea</taxon>
        <taxon>Hyalellidae</taxon>
        <taxon>Hyalella</taxon>
    </lineage>
</organism>